<dbReference type="InterPro" id="IPR011009">
    <property type="entry name" value="Kinase-like_dom_sf"/>
</dbReference>
<dbReference type="RefSeq" id="XP_062652252.1">
    <property type="nucleotide sequence ID" value="XM_062790903.1"/>
</dbReference>
<evidence type="ECO:0000313" key="2">
    <source>
        <dbReference type="EMBL" id="KAK4128481.1"/>
    </source>
</evidence>
<dbReference type="GeneID" id="87827672"/>
<dbReference type="InterPro" id="IPR000719">
    <property type="entry name" value="Prot_kinase_dom"/>
</dbReference>
<sequence>MEAVDGANLEEYLKAGNAIADKERFMAALESVVRHLHDVVGMAHNDINPENIMGRRADGMRVLIDFGTARPLAEKLDGPSAPLAGWKTTTSRRICHIDAAANYNTRLLPTWTD</sequence>
<dbReference type="GO" id="GO:0005524">
    <property type="term" value="F:ATP binding"/>
    <property type="evidence" value="ECO:0007669"/>
    <property type="project" value="InterPro"/>
</dbReference>
<dbReference type="PROSITE" id="PS50011">
    <property type="entry name" value="PROTEIN_KINASE_DOM"/>
    <property type="match status" value="1"/>
</dbReference>
<keyword evidence="3" id="KW-1185">Reference proteome</keyword>
<reference evidence="2" key="2">
    <citation type="submission" date="2023-05" db="EMBL/GenBank/DDBJ databases">
        <authorList>
            <consortium name="Lawrence Berkeley National Laboratory"/>
            <person name="Steindorff A."/>
            <person name="Hensen N."/>
            <person name="Bonometti L."/>
            <person name="Westerberg I."/>
            <person name="Brannstrom I.O."/>
            <person name="Guillou S."/>
            <person name="Cros-Aarteil S."/>
            <person name="Calhoun S."/>
            <person name="Haridas S."/>
            <person name="Kuo A."/>
            <person name="Mondo S."/>
            <person name="Pangilinan J."/>
            <person name="Riley R."/>
            <person name="Labutti K."/>
            <person name="Andreopoulos B."/>
            <person name="Lipzen A."/>
            <person name="Chen C."/>
            <person name="Yanf M."/>
            <person name="Daum C."/>
            <person name="Ng V."/>
            <person name="Clum A."/>
            <person name="Ohm R."/>
            <person name="Martin F."/>
            <person name="Silar P."/>
            <person name="Natvig D."/>
            <person name="Lalanne C."/>
            <person name="Gautier V."/>
            <person name="Ament-Velasquez S.L."/>
            <person name="Kruys A."/>
            <person name="Hutchinson M.I."/>
            <person name="Powell A.J."/>
            <person name="Barry K."/>
            <person name="Miller A.N."/>
            <person name="Grigoriev I.V."/>
            <person name="Debuchy R."/>
            <person name="Gladieux P."/>
            <person name="Thoren M.H."/>
            <person name="Johannesson H."/>
        </authorList>
    </citation>
    <scope>NUCLEOTIDE SEQUENCE</scope>
    <source>
        <strain evidence="2">CBS 731.68</strain>
    </source>
</reference>
<organism evidence="2 3">
    <name type="scientific">Parathielavia appendiculata</name>
    <dbReference type="NCBI Taxonomy" id="2587402"/>
    <lineage>
        <taxon>Eukaryota</taxon>
        <taxon>Fungi</taxon>
        <taxon>Dikarya</taxon>
        <taxon>Ascomycota</taxon>
        <taxon>Pezizomycotina</taxon>
        <taxon>Sordariomycetes</taxon>
        <taxon>Sordariomycetidae</taxon>
        <taxon>Sordariales</taxon>
        <taxon>Chaetomiaceae</taxon>
        <taxon>Parathielavia</taxon>
    </lineage>
</organism>
<dbReference type="Gene3D" id="1.10.510.10">
    <property type="entry name" value="Transferase(Phosphotransferase) domain 1"/>
    <property type="match status" value="1"/>
</dbReference>
<protein>
    <recommendedName>
        <fullName evidence="1">Protein kinase domain-containing protein</fullName>
    </recommendedName>
</protein>
<dbReference type="Pfam" id="PF00069">
    <property type="entry name" value="Pkinase"/>
    <property type="match status" value="1"/>
</dbReference>
<comment type="caution">
    <text evidence="2">The sequence shown here is derived from an EMBL/GenBank/DDBJ whole genome shotgun (WGS) entry which is preliminary data.</text>
</comment>
<proteinExistence type="predicted"/>
<evidence type="ECO:0000259" key="1">
    <source>
        <dbReference type="PROSITE" id="PS50011"/>
    </source>
</evidence>
<name>A0AAN6Z835_9PEZI</name>
<dbReference type="AlphaFoldDB" id="A0AAN6Z835"/>
<dbReference type="GO" id="GO:0004672">
    <property type="term" value="F:protein kinase activity"/>
    <property type="evidence" value="ECO:0007669"/>
    <property type="project" value="InterPro"/>
</dbReference>
<dbReference type="Proteomes" id="UP001302602">
    <property type="component" value="Unassembled WGS sequence"/>
</dbReference>
<feature type="domain" description="Protein kinase" evidence="1">
    <location>
        <begin position="1"/>
        <end position="113"/>
    </location>
</feature>
<reference evidence="2" key="1">
    <citation type="journal article" date="2023" name="Mol. Phylogenet. Evol.">
        <title>Genome-scale phylogeny and comparative genomics of the fungal order Sordariales.</title>
        <authorList>
            <person name="Hensen N."/>
            <person name="Bonometti L."/>
            <person name="Westerberg I."/>
            <person name="Brannstrom I.O."/>
            <person name="Guillou S."/>
            <person name="Cros-Aarteil S."/>
            <person name="Calhoun S."/>
            <person name="Haridas S."/>
            <person name="Kuo A."/>
            <person name="Mondo S."/>
            <person name="Pangilinan J."/>
            <person name="Riley R."/>
            <person name="LaButti K."/>
            <person name="Andreopoulos B."/>
            <person name="Lipzen A."/>
            <person name="Chen C."/>
            <person name="Yan M."/>
            <person name="Daum C."/>
            <person name="Ng V."/>
            <person name="Clum A."/>
            <person name="Steindorff A."/>
            <person name="Ohm R.A."/>
            <person name="Martin F."/>
            <person name="Silar P."/>
            <person name="Natvig D.O."/>
            <person name="Lalanne C."/>
            <person name="Gautier V."/>
            <person name="Ament-Velasquez S.L."/>
            <person name="Kruys A."/>
            <person name="Hutchinson M.I."/>
            <person name="Powell A.J."/>
            <person name="Barry K."/>
            <person name="Miller A.N."/>
            <person name="Grigoriev I.V."/>
            <person name="Debuchy R."/>
            <person name="Gladieux P."/>
            <person name="Hiltunen Thoren M."/>
            <person name="Johannesson H."/>
        </authorList>
    </citation>
    <scope>NUCLEOTIDE SEQUENCE</scope>
    <source>
        <strain evidence="2">CBS 731.68</strain>
    </source>
</reference>
<accession>A0AAN6Z835</accession>
<dbReference type="EMBL" id="MU853223">
    <property type="protein sequence ID" value="KAK4128481.1"/>
    <property type="molecule type" value="Genomic_DNA"/>
</dbReference>
<dbReference type="SUPFAM" id="SSF56112">
    <property type="entry name" value="Protein kinase-like (PK-like)"/>
    <property type="match status" value="1"/>
</dbReference>
<evidence type="ECO:0000313" key="3">
    <source>
        <dbReference type="Proteomes" id="UP001302602"/>
    </source>
</evidence>
<gene>
    <name evidence="2" type="ORF">N657DRAFT_629579</name>
</gene>